<keyword evidence="2" id="KW-1185">Reference proteome</keyword>
<dbReference type="RefSeq" id="WP_273843850.1">
    <property type="nucleotide sequence ID" value="NZ_JAQQWT010000007.1"/>
</dbReference>
<dbReference type="EMBL" id="JBHLTR010000082">
    <property type="protein sequence ID" value="MFC0561810.1"/>
    <property type="molecule type" value="Genomic_DNA"/>
</dbReference>
<proteinExistence type="predicted"/>
<sequence length="47" mass="5946">MTFHFILFTITIKKKTYTGEELQRIVEQQNYQAERQEKLDHLRYWNR</sequence>
<evidence type="ECO:0000313" key="2">
    <source>
        <dbReference type="Proteomes" id="UP001589833"/>
    </source>
</evidence>
<gene>
    <name evidence="1" type="ORF">ACFFH4_23285</name>
</gene>
<reference evidence="1 2" key="1">
    <citation type="submission" date="2024-09" db="EMBL/GenBank/DDBJ databases">
        <authorList>
            <person name="Sun Q."/>
            <person name="Mori K."/>
        </authorList>
    </citation>
    <scope>NUCLEOTIDE SEQUENCE [LARGE SCALE GENOMIC DNA]</scope>
    <source>
        <strain evidence="1 2">NCAIM B.02301</strain>
    </source>
</reference>
<dbReference type="Pfam" id="PF09501">
    <property type="entry name" value="Bac_small_YrzI"/>
    <property type="match status" value="1"/>
</dbReference>
<name>A0ABV6NM15_9BACI</name>
<evidence type="ECO:0000313" key="1">
    <source>
        <dbReference type="EMBL" id="MFC0561810.1"/>
    </source>
</evidence>
<comment type="caution">
    <text evidence="1">The sequence shown here is derived from an EMBL/GenBank/DDBJ whole genome shotgun (WGS) entry which is preliminary data.</text>
</comment>
<organism evidence="1 2">
    <name type="scientific">Halalkalibacter alkalisediminis</name>
    <dbReference type="NCBI Taxonomy" id="935616"/>
    <lineage>
        <taxon>Bacteria</taxon>
        <taxon>Bacillati</taxon>
        <taxon>Bacillota</taxon>
        <taxon>Bacilli</taxon>
        <taxon>Bacillales</taxon>
        <taxon>Bacillaceae</taxon>
        <taxon>Halalkalibacter</taxon>
    </lineage>
</organism>
<dbReference type="Proteomes" id="UP001589833">
    <property type="component" value="Unassembled WGS sequence"/>
</dbReference>
<accession>A0ABV6NM15</accession>
<dbReference type="InterPro" id="IPR012655">
    <property type="entry name" value="YrzI"/>
</dbReference>
<protein>
    <submittedName>
        <fullName evidence="1">YrzI family small protein</fullName>
    </submittedName>
</protein>